<evidence type="ECO:0000256" key="1">
    <source>
        <dbReference type="SAM" id="MobiDB-lite"/>
    </source>
</evidence>
<protein>
    <submittedName>
        <fullName evidence="2">ABC transporter family substrate-binding protein</fullName>
    </submittedName>
</protein>
<dbReference type="SUPFAM" id="SSF53850">
    <property type="entry name" value="Periplasmic binding protein-like II"/>
    <property type="match status" value="1"/>
</dbReference>
<feature type="compositionally biased region" description="Low complexity" evidence="1">
    <location>
        <begin position="27"/>
        <end position="41"/>
    </location>
</feature>
<sequence length="222" mass="23439">AGRAEDASGLRRPGTGEGAPGAYAPVGTAAPKGPGSAAGPLGKDGRPLALRFVLPSGPGSEQLRTVGGRIAAMLDRIGVRTEIHKVPDESFFRDHIASGEYDLALYSWPGTAFPATDGRPIHAKPEPAVDGSLLVEQNYTRVGTDHIDQLFERAAAELDEEAARDLLHRADARIWAAAGSIPLFQRPELVAVRRNVVNAGAFGFAAPRYEDIGFAAPKKKKG</sequence>
<evidence type="ECO:0000313" key="3">
    <source>
        <dbReference type="Proteomes" id="UP001056383"/>
    </source>
</evidence>
<reference evidence="2" key="1">
    <citation type="submission" date="2022-04" db="EMBL/GenBank/DDBJ databases">
        <title>Systematic whole-genome sequencing reveals an unexpected diversity among actinomycetoma pathogens and provides insights into their antibacterial susceptibilities.</title>
        <authorList>
            <person name="Watson A.K."/>
            <person name="Kepplinger B."/>
            <person name="Bakhiet S.M."/>
            <person name="Mhmoud N.A."/>
            <person name="Chapman J."/>
            <person name="Allenby N."/>
            <person name="Mickiewicz K."/>
            <person name="Goodfellow M."/>
            <person name="Fahal A.H."/>
            <person name="Errington J."/>
        </authorList>
    </citation>
    <scope>NUCLEOTIDE SEQUENCE</scope>
    <source>
        <strain evidence="2">SD 504</strain>
    </source>
</reference>
<dbReference type="Gene3D" id="3.10.105.10">
    <property type="entry name" value="Dipeptide-binding Protein, Domain 3"/>
    <property type="match status" value="1"/>
</dbReference>
<accession>A0ABY4T8H2</accession>
<name>A0ABY4T8H2_9ACTN</name>
<dbReference type="InterPro" id="IPR039424">
    <property type="entry name" value="SBP_5"/>
</dbReference>
<dbReference type="Proteomes" id="UP001056383">
    <property type="component" value="Chromosome"/>
</dbReference>
<gene>
    <name evidence="2" type="ORF">MW084_03655</name>
</gene>
<evidence type="ECO:0000313" key="2">
    <source>
        <dbReference type="EMBL" id="URN15186.1"/>
    </source>
</evidence>
<dbReference type="PANTHER" id="PTHR30290">
    <property type="entry name" value="PERIPLASMIC BINDING COMPONENT OF ABC TRANSPORTER"/>
    <property type="match status" value="1"/>
</dbReference>
<keyword evidence="3" id="KW-1185">Reference proteome</keyword>
<organism evidence="2 3">
    <name type="scientific">Streptomyces sudanensis</name>
    <dbReference type="NCBI Taxonomy" id="436397"/>
    <lineage>
        <taxon>Bacteria</taxon>
        <taxon>Bacillati</taxon>
        <taxon>Actinomycetota</taxon>
        <taxon>Actinomycetes</taxon>
        <taxon>Kitasatosporales</taxon>
        <taxon>Streptomycetaceae</taxon>
        <taxon>Streptomyces</taxon>
    </lineage>
</organism>
<dbReference type="PANTHER" id="PTHR30290:SF65">
    <property type="entry name" value="MONOACYL PHOSPHATIDYLINOSITOL TETRAMANNOSIDE-BINDING PROTEIN LPQW-RELATED"/>
    <property type="match status" value="1"/>
</dbReference>
<feature type="non-terminal residue" evidence="2">
    <location>
        <position position="1"/>
    </location>
</feature>
<proteinExistence type="predicted"/>
<feature type="region of interest" description="Disordered" evidence="1">
    <location>
        <begin position="1"/>
        <end position="42"/>
    </location>
</feature>
<dbReference type="EMBL" id="CP095474">
    <property type="protein sequence ID" value="URN15186.1"/>
    <property type="molecule type" value="Genomic_DNA"/>
</dbReference>